<dbReference type="AlphaFoldDB" id="A0A9P8SGA7"/>
<dbReference type="PANTHER" id="PTHR35896:SF3">
    <property type="entry name" value="MAJOR FACILITATOR SUPERFAMILY TRANSPORTER"/>
    <property type="match status" value="1"/>
</dbReference>
<proteinExistence type="predicted"/>
<comment type="caution">
    <text evidence="2">The sequence shown here is derived from an EMBL/GenBank/DDBJ whole genome shotgun (WGS) entry which is preliminary data.</text>
</comment>
<dbReference type="OrthoDB" id="4939962at2759"/>
<name>A0A9P8SGA7_9HYPO</name>
<sequence>MPQRIRFLFSRGPYRVVPIAYPETALENDKILSASGTSGQQERPTNKRRAMLFTFLGGVVCGFLVAFVITWSFWLRHSGPQGLSMSKKESAEVATASLCGNSSREAVERGCSFDHLTWAWSPPGCPHYANDEFISVQNWTYYLDGLGKEVAVGENWSKALDNEIRLYGQRGEHLTHCVFMFLSMAQIIRDNASQITPKLKEYEHAHHCAYFLLEAIQKDERWERIETRVPKVNYNQHC</sequence>
<keyword evidence="1" id="KW-0812">Transmembrane</keyword>
<gene>
    <name evidence="2" type="ORF">HRG_06898</name>
</gene>
<keyword evidence="1" id="KW-0472">Membrane</keyword>
<evidence type="ECO:0000313" key="2">
    <source>
        <dbReference type="EMBL" id="KAH0961818.1"/>
    </source>
</evidence>
<evidence type="ECO:0000313" key="3">
    <source>
        <dbReference type="Proteomes" id="UP000824596"/>
    </source>
</evidence>
<organism evidence="2 3">
    <name type="scientific">Hirsutella rhossiliensis</name>
    <dbReference type="NCBI Taxonomy" id="111463"/>
    <lineage>
        <taxon>Eukaryota</taxon>
        <taxon>Fungi</taxon>
        <taxon>Dikarya</taxon>
        <taxon>Ascomycota</taxon>
        <taxon>Pezizomycotina</taxon>
        <taxon>Sordariomycetes</taxon>
        <taxon>Hypocreomycetidae</taxon>
        <taxon>Hypocreales</taxon>
        <taxon>Ophiocordycipitaceae</taxon>
        <taxon>Hirsutella</taxon>
    </lineage>
</organism>
<keyword evidence="1" id="KW-1133">Transmembrane helix</keyword>
<evidence type="ECO:0000256" key="1">
    <source>
        <dbReference type="SAM" id="Phobius"/>
    </source>
</evidence>
<dbReference type="GeneID" id="68356027"/>
<dbReference type="RefSeq" id="XP_044719331.1">
    <property type="nucleotide sequence ID" value="XM_044865369.1"/>
</dbReference>
<feature type="transmembrane region" description="Helical" evidence="1">
    <location>
        <begin position="50"/>
        <end position="74"/>
    </location>
</feature>
<accession>A0A9P8SGA7</accession>
<dbReference type="InterPro" id="IPR053008">
    <property type="entry name" value="Phomopsin_biosynth_assoc"/>
</dbReference>
<reference evidence="2" key="1">
    <citation type="submission" date="2021-09" db="EMBL/GenBank/DDBJ databases">
        <title>A high-quality genome of the endoparasitic fungus Hirsutella rhossiliensis with a comparison of Hirsutella genomes reveals transposable elements contributing to genome size variation.</title>
        <authorList>
            <person name="Lin R."/>
            <person name="Jiao Y."/>
            <person name="Sun X."/>
            <person name="Ling J."/>
            <person name="Xie B."/>
            <person name="Cheng X."/>
        </authorList>
    </citation>
    <scope>NUCLEOTIDE SEQUENCE</scope>
    <source>
        <strain evidence="2">HR02</strain>
    </source>
</reference>
<dbReference type="EMBL" id="JAIZPD010000007">
    <property type="protein sequence ID" value="KAH0961818.1"/>
    <property type="molecule type" value="Genomic_DNA"/>
</dbReference>
<dbReference type="Proteomes" id="UP000824596">
    <property type="component" value="Unassembled WGS sequence"/>
</dbReference>
<dbReference type="PANTHER" id="PTHR35896">
    <property type="entry name" value="IG-LIKE DOMAIN-CONTAINING PROTEIN"/>
    <property type="match status" value="1"/>
</dbReference>
<protein>
    <submittedName>
        <fullName evidence="2">Uncharacterized protein</fullName>
    </submittedName>
</protein>
<keyword evidence="3" id="KW-1185">Reference proteome</keyword>